<dbReference type="Proteomes" id="UP000307074">
    <property type="component" value="Chromosome"/>
</dbReference>
<evidence type="ECO:0000313" key="2">
    <source>
        <dbReference type="EMBL" id="MBS1010392.1"/>
    </source>
</evidence>
<keyword evidence="1" id="KW-1133">Transmembrane helix</keyword>
<dbReference type="Proteomes" id="UP000676478">
    <property type="component" value="Unassembled WGS sequence"/>
</dbReference>
<protein>
    <recommendedName>
        <fullName evidence="5">Phage holin, LL-H family</fullName>
    </recommendedName>
</protein>
<reference evidence="2" key="2">
    <citation type="submission" date="2020-12" db="EMBL/GenBank/DDBJ databases">
        <authorList>
            <person name="Mcmullen J.G."/>
        </authorList>
    </citation>
    <scope>NUCLEOTIDE SEQUENCE</scope>
    <source>
        <strain evidence="2">Dm-2019-70</strain>
    </source>
</reference>
<proteinExistence type="predicted"/>
<keyword evidence="1" id="KW-0812">Transmembrane</keyword>
<reference evidence="2" key="3">
    <citation type="submission" date="2022-09" db="EMBL/GenBank/DDBJ databases">
        <title>Genome-inferred correspondence between phylogeny and metabolic traits in the wild Drosophila gut microbiome.</title>
        <authorList>
            <person name="Bueno E."/>
            <person name="Blow F."/>
            <person name="Douglas A.E."/>
        </authorList>
    </citation>
    <scope>NUCLEOTIDE SEQUENCE</scope>
    <source>
        <strain evidence="2">Dm-2019-70</strain>
    </source>
</reference>
<gene>
    <name evidence="2" type="ORF">JK167_06040</name>
    <name evidence="3" type="ORF">UCCLBBS449_2469</name>
</gene>
<dbReference type="EMBL" id="CP031198">
    <property type="protein sequence ID" value="QCZ54371.1"/>
    <property type="molecule type" value="Genomic_DNA"/>
</dbReference>
<dbReference type="OrthoDB" id="2293934at2"/>
<dbReference type="AlphaFoldDB" id="A0A5B7Y312"/>
<feature type="transmembrane region" description="Helical" evidence="1">
    <location>
        <begin position="12"/>
        <end position="29"/>
    </location>
</feature>
<keyword evidence="1" id="KW-0472">Membrane</keyword>
<dbReference type="EMBL" id="JAERKF010000006">
    <property type="protein sequence ID" value="MBS1010392.1"/>
    <property type="molecule type" value="Genomic_DNA"/>
</dbReference>
<sequence>MSNNVNEFNWFALFTVIVVLAYYVLHPLVQTKLKSMRNTHLEQALRLTDQLATIIVPEVAVMSSLGSVDRKNEAIRFVTSKLNDHGIKLSQPIVSAAVENAYQLYKHVVDGDQHLDL</sequence>
<evidence type="ECO:0000313" key="4">
    <source>
        <dbReference type="Proteomes" id="UP000307074"/>
    </source>
</evidence>
<reference evidence="3 4" key="1">
    <citation type="submission" date="2018-07" db="EMBL/GenBank/DDBJ databases">
        <authorList>
            <person name="Feyereisen M."/>
        </authorList>
    </citation>
    <scope>NUCLEOTIDE SEQUENCE [LARGE SCALE GENOMIC DNA]</scope>
    <source>
        <strain evidence="3 4">UCCLBBS449</strain>
    </source>
</reference>
<accession>A0A5B7Y312</accession>
<organism evidence="3 4">
    <name type="scientific">Levilactobacillus brevis</name>
    <name type="common">Lactobacillus brevis</name>
    <dbReference type="NCBI Taxonomy" id="1580"/>
    <lineage>
        <taxon>Bacteria</taxon>
        <taxon>Bacillati</taxon>
        <taxon>Bacillota</taxon>
        <taxon>Bacilli</taxon>
        <taxon>Lactobacillales</taxon>
        <taxon>Lactobacillaceae</taxon>
        <taxon>Levilactobacillus</taxon>
    </lineage>
</organism>
<dbReference type="RefSeq" id="WP_042520623.1">
    <property type="nucleotide sequence ID" value="NZ_CAKMAP010000001.1"/>
</dbReference>
<evidence type="ECO:0008006" key="5">
    <source>
        <dbReference type="Google" id="ProtNLM"/>
    </source>
</evidence>
<evidence type="ECO:0000313" key="3">
    <source>
        <dbReference type="EMBL" id="QCZ54371.1"/>
    </source>
</evidence>
<name>A0A5B7Y312_LEVBR</name>
<evidence type="ECO:0000256" key="1">
    <source>
        <dbReference type="SAM" id="Phobius"/>
    </source>
</evidence>